<dbReference type="InterPro" id="IPR021516">
    <property type="entry name" value="DUF3179"/>
</dbReference>
<reference evidence="1" key="1">
    <citation type="submission" date="2021-03" db="EMBL/GenBank/DDBJ databases">
        <authorList>
            <person name="Wang G."/>
        </authorList>
    </citation>
    <scope>NUCLEOTIDE SEQUENCE</scope>
    <source>
        <strain evidence="1">KCTC 12899</strain>
    </source>
</reference>
<gene>
    <name evidence="1" type="ORF">J3U88_06735</name>
</gene>
<sequence>MDGKVLEFNTSGALYHNALVMMDDQTDSFWAVISSEAVGGPMQGRGLIELPISQKTRWDAWLEKYPATMLLQVDGKVHSADNPYDNYFHNDKPFRPVKDPDKRLPLKEPVYGFKLDGTVFALRHKTLAGGWVGKAGKVAVVLFRHDDDVVYRSTRAYRLVVQGQAVQLKKEGVDWVSPQYGALDPTTGRFADGKTVLAPLGGMDTFWYIWSEYHKGVTLLGR</sequence>
<keyword evidence="2" id="KW-1185">Reference proteome</keyword>
<organism evidence="1 2">
    <name type="scientific">Acanthopleuribacter pedis</name>
    <dbReference type="NCBI Taxonomy" id="442870"/>
    <lineage>
        <taxon>Bacteria</taxon>
        <taxon>Pseudomonadati</taxon>
        <taxon>Acidobacteriota</taxon>
        <taxon>Holophagae</taxon>
        <taxon>Acanthopleuribacterales</taxon>
        <taxon>Acanthopleuribacteraceae</taxon>
        <taxon>Acanthopleuribacter</taxon>
    </lineage>
</organism>
<evidence type="ECO:0000313" key="1">
    <source>
        <dbReference type="EMBL" id="MBO1318143.1"/>
    </source>
</evidence>
<comment type="caution">
    <text evidence="1">The sequence shown here is derived from an EMBL/GenBank/DDBJ whole genome shotgun (WGS) entry which is preliminary data.</text>
</comment>
<dbReference type="EMBL" id="JAFREP010000004">
    <property type="protein sequence ID" value="MBO1318143.1"/>
    <property type="molecule type" value="Genomic_DNA"/>
</dbReference>
<protein>
    <submittedName>
        <fullName evidence="1">DUF3179 domain-containing protein</fullName>
    </submittedName>
</protein>
<proteinExistence type="predicted"/>
<evidence type="ECO:0000313" key="2">
    <source>
        <dbReference type="Proteomes" id="UP000664417"/>
    </source>
</evidence>
<dbReference type="Pfam" id="PF11376">
    <property type="entry name" value="DUF3179"/>
    <property type="match status" value="1"/>
</dbReference>
<name>A0A8J7QGD6_9BACT</name>
<accession>A0A8J7QGD6</accession>
<dbReference type="Proteomes" id="UP000664417">
    <property type="component" value="Unassembled WGS sequence"/>
</dbReference>
<dbReference type="AlphaFoldDB" id="A0A8J7QGD6"/>